<reference evidence="3" key="1">
    <citation type="submission" date="2020-12" db="EMBL/GenBank/DDBJ databases">
        <title>Genomic characterization of non-nitrogen-fixing Frankia strains.</title>
        <authorList>
            <person name="Carlos-Shanley C."/>
            <person name="Guerra T."/>
            <person name="Hahn D."/>
        </authorList>
    </citation>
    <scope>NUCLEOTIDE SEQUENCE</scope>
    <source>
        <strain evidence="3">CN6</strain>
    </source>
</reference>
<evidence type="ECO:0000256" key="2">
    <source>
        <dbReference type="SAM" id="Phobius"/>
    </source>
</evidence>
<feature type="transmembrane region" description="Helical" evidence="2">
    <location>
        <begin position="233"/>
        <end position="256"/>
    </location>
</feature>
<keyword evidence="2" id="KW-1133">Transmembrane helix</keyword>
<evidence type="ECO:0000313" key="3">
    <source>
        <dbReference type="EMBL" id="MBL7628260.1"/>
    </source>
</evidence>
<gene>
    <name evidence="3" type="ORF">I7412_14095</name>
</gene>
<keyword evidence="2" id="KW-0472">Membrane</keyword>
<sequence>RRAAGPTATTPGRLWVLAALVTTLTLAVAATAAATLVSTRDTARTVAERTSPAVVDAARAGALLADADLVAARSLLPPNSWGGPGDQYLKDIKTAIQALESAAENGTTGTAARAQLLAVTSLLVAYQDNVAQAYRYGATDTGATGTGAAGVPPAGPVADLELVYLIYAADLMREGTNILPTVAAFEAANSAALPDRGSWPWLPLGLHLGLALVLLGLLVVAQVYLRRRFRRRLSLGPLGAAVLLVLLAAGTTLLAARTSHDVDTTGRETTVTECLWQARATAVTLERERVVGEYAGAGQDTARPPADGAQRGGTGAQDGGTRADCPAPAAASAASVPELDRLLDDQAARLEDARAATVPAAGWFGVLAVGTVALLALTASGVSPRLVEYRK</sequence>
<comment type="caution">
    <text evidence="3">The sequence shown here is derived from an EMBL/GenBank/DDBJ whole genome shotgun (WGS) entry which is preliminary data.</text>
</comment>
<evidence type="ECO:0000313" key="4">
    <source>
        <dbReference type="Proteomes" id="UP000604475"/>
    </source>
</evidence>
<protein>
    <recommendedName>
        <fullName evidence="5">Secreted protein</fullName>
    </recommendedName>
</protein>
<keyword evidence="2" id="KW-0812">Transmembrane</keyword>
<dbReference type="RefSeq" id="WP_203031729.1">
    <property type="nucleotide sequence ID" value="NZ_JAEACQ010000180.1"/>
</dbReference>
<feature type="transmembrane region" description="Helical" evidence="2">
    <location>
        <begin position="199"/>
        <end position="221"/>
    </location>
</feature>
<proteinExistence type="predicted"/>
<dbReference type="Proteomes" id="UP000604475">
    <property type="component" value="Unassembled WGS sequence"/>
</dbReference>
<evidence type="ECO:0000256" key="1">
    <source>
        <dbReference type="SAM" id="MobiDB-lite"/>
    </source>
</evidence>
<dbReference type="AlphaFoldDB" id="A0A937UQH4"/>
<organism evidence="3 4">
    <name type="scientific">Frankia nepalensis</name>
    <dbReference type="NCBI Taxonomy" id="1836974"/>
    <lineage>
        <taxon>Bacteria</taxon>
        <taxon>Bacillati</taxon>
        <taxon>Actinomycetota</taxon>
        <taxon>Actinomycetes</taxon>
        <taxon>Frankiales</taxon>
        <taxon>Frankiaceae</taxon>
        <taxon>Frankia</taxon>
    </lineage>
</organism>
<evidence type="ECO:0008006" key="5">
    <source>
        <dbReference type="Google" id="ProtNLM"/>
    </source>
</evidence>
<feature type="transmembrane region" description="Helical" evidence="2">
    <location>
        <begin position="360"/>
        <end position="382"/>
    </location>
</feature>
<feature type="non-terminal residue" evidence="3">
    <location>
        <position position="1"/>
    </location>
</feature>
<keyword evidence="4" id="KW-1185">Reference proteome</keyword>
<feature type="region of interest" description="Disordered" evidence="1">
    <location>
        <begin position="294"/>
        <end position="332"/>
    </location>
</feature>
<name>A0A937UQH4_9ACTN</name>
<accession>A0A937UQH4</accession>
<dbReference type="EMBL" id="JAEACQ010000180">
    <property type="protein sequence ID" value="MBL7628260.1"/>
    <property type="molecule type" value="Genomic_DNA"/>
</dbReference>